<keyword evidence="3 4" id="KW-0378">Hydrolase</keyword>
<keyword evidence="4" id="KW-0460">Magnesium</keyword>
<dbReference type="InterPro" id="IPR044651">
    <property type="entry name" value="OTSB-like"/>
</dbReference>
<reference evidence="6" key="1">
    <citation type="journal article" date="2019" name="Int. J. Syst. Evol. Microbiol.">
        <title>The Global Catalogue of Microorganisms (GCM) 10K type strain sequencing project: providing services to taxonomists for standard genome sequencing and annotation.</title>
        <authorList>
            <consortium name="The Broad Institute Genomics Platform"/>
            <consortium name="The Broad Institute Genome Sequencing Center for Infectious Disease"/>
            <person name="Wu L."/>
            <person name="Ma J."/>
        </authorList>
    </citation>
    <scope>NUCLEOTIDE SEQUENCE [LARGE SCALE GENOMIC DNA]</scope>
    <source>
        <strain evidence="6">CECT 8472</strain>
    </source>
</reference>
<evidence type="ECO:0000256" key="4">
    <source>
        <dbReference type="RuleBase" id="RU361117"/>
    </source>
</evidence>
<evidence type="ECO:0000256" key="3">
    <source>
        <dbReference type="ARBA" id="ARBA00022801"/>
    </source>
</evidence>
<name>A0ABV8UHE4_9PROT</name>
<dbReference type="Gene3D" id="3.40.50.1000">
    <property type="entry name" value="HAD superfamily/HAD-like"/>
    <property type="match status" value="1"/>
</dbReference>
<dbReference type="Gene3D" id="3.30.70.1020">
    <property type="entry name" value="Trehalose-6-phosphate phosphatase related protein, domain 2"/>
    <property type="match status" value="1"/>
</dbReference>
<comment type="caution">
    <text evidence="5">The sequence shown here is derived from an EMBL/GenBank/DDBJ whole genome shotgun (WGS) entry which is preliminary data.</text>
</comment>
<comment type="function">
    <text evidence="4">Removes the phosphate from trehalose 6-phosphate to produce free trehalose.</text>
</comment>
<dbReference type="InterPro" id="IPR006379">
    <property type="entry name" value="HAD-SF_hydro_IIB"/>
</dbReference>
<dbReference type="GO" id="GO:0004805">
    <property type="term" value="F:trehalose-phosphatase activity"/>
    <property type="evidence" value="ECO:0007669"/>
    <property type="project" value="UniProtKB-EC"/>
</dbReference>
<accession>A0ABV8UHE4</accession>
<dbReference type="PANTHER" id="PTHR43768:SF3">
    <property type="entry name" value="TREHALOSE 6-PHOSPHATE PHOSPHATASE"/>
    <property type="match status" value="1"/>
</dbReference>
<dbReference type="Pfam" id="PF02358">
    <property type="entry name" value="Trehalose_PPase"/>
    <property type="match status" value="1"/>
</dbReference>
<comment type="similarity">
    <text evidence="2 4">Belongs to the trehalose phosphatase family.</text>
</comment>
<dbReference type="InterPro" id="IPR003337">
    <property type="entry name" value="Trehalose_PPase"/>
</dbReference>
<dbReference type="EMBL" id="JBHSCW010000002">
    <property type="protein sequence ID" value="MFC4350693.1"/>
    <property type="molecule type" value="Genomic_DNA"/>
</dbReference>
<comment type="catalytic activity">
    <reaction evidence="4">
        <text>alpha,alpha-trehalose 6-phosphate + H2O = alpha,alpha-trehalose + phosphate</text>
        <dbReference type="Rhea" id="RHEA:23420"/>
        <dbReference type="ChEBI" id="CHEBI:15377"/>
        <dbReference type="ChEBI" id="CHEBI:16551"/>
        <dbReference type="ChEBI" id="CHEBI:43474"/>
        <dbReference type="ChEBI" id="CHEBI:58429"/>
        <dbReference type="EC" id="3.1.3.12"/>
    </reaction>
</comment>
<dbReference type="PANTHER" id="PTHR43768">
    <property type="entry name" value="TREHALOSE 6-PHOSPHATE PHOSPHATASE"/>
    <property type="match status" value="1"/>
</dbReference>
<comment type="pathway">
    <text evidence="1 4">Glycan biosynthesis; trehalose biosynthesis.</text>
</comment>
<gene>
    <name evidence="5" type="primary">otsB</name>
    <name evidence="5" type="ORF">ACFOW6_03950</name>
</gene>
<dbReference type="NCBIfam" id="TIGR00685">
    <property type="entry name" value="T6PP"/>
    <property type="match status" value="1"/>
</dbReference>
<dbReference type="InterPro" id="IPR023214">
    <property type="entry name" value="HAD_sf"/>
</dbReference>
<sequence length="264" mass="28762">MIRAAEPATQPPDAVPEFSGDWALFLDVDGSLLDIADHPGDVRADEVLVQSLACLRSRLCGALALISGRPLKELDSLFAPLHLPAAGQHGLERRSASGQLLPGFDLPEGFSQVESRLALFVDCHPELFLERKSRGLALHYRQAPELEREVLALAEALVPTCTPPLLLQRGKMVVELRVPGSNKGTAIAAFMAERPFAGRRPIFIGDDITDEDGFRKVNELDGHSVLVGSRDSAARWSIASAADLRRWLSQLASDVSSEQTRERT</sequence>
<evidence type="ECO:0000313" key="6">
    <source>
        <dbReference type="Proteomes" id="UP001595799"/>
    </source>
</evidence>
<dbReference type="NCBIfam" id="TIGR01484">
    <property type="entry name" value="HAD-SF-IIB"/>
    <property type="match status" value="1"/>
</dbReference>
<dbReference type="CDD" id="cd01627">
    <property type="entry name" value="HAD_TPP"/>
    <property type="match status" value="1"/>
</dbReference>
<proteinExistence type="inferred from homology"/>
<dbReference type="InterPro" id="IPR036412">
    <property type="entry name" value="HAD-like_sf"/>
</dbReference>
<protein>
    <recommendedName>
        <fullName evidence="4">Trehalose 6-phosphate phosphatase</fullName>
        <ecNumber evidence="4">3.1.3.12</ecNumber>
    </recommendedName>
</protein>
<dbReference type="SUPFAM" id="SSF56784">
    <property type="entry name" value="HAD-like"/>
    <property type="match status" value="1"/>
</dbReference>
<organism evidence="5 6">
    <name type="scientific">Fodinicurvata halophila</name>
    <dbReference type="NCBI Taxonomy" id="1419723"/>
    <lineage>
        <taxon>Bacteria</taxon>
        <taxon>Pseudomonadati</taxon>
        <taxon>Pseudomonadota</taxon>
        <taxon>Alphaproteobacteria</taxon>
        <taxon>Rhodospirillales</taxon>
        <taxon>Rhodovibrionaceae</taxon>
        <taxon>Fodinicurvata</taxon>
    </lineage>
</organism>
<dbReference type="RefSeq" id="WP_382421038.1">
    <property type="nucleotide sequence ID" value="NZ_JBHSCW010000002.1"/>
</dbReference>
<comment type="cofactor">
    <cofactor evidence="4">
        <name>Mg(2+)</name>
        <dbReference type="ChEBI" id="CHEBI:18420"/>
    </cofactor>
</comment>
<evidence type="ECO:0000256" key="2">
    <source>
        <dbReference type="ARBA" id="ARBA00008770"/>
    </source>
</evidence>
<keyword evidence="4" id="KW-0479">Metal-binding</keyword>
<evidence type="ECO:0000313" key="5">
    <source>
        <dbReference type="EMBL" id="MFC4350693.1"/>
    </source>
</evidence>
<dbReference type="EC" id="3.1.3.12" evidence="4"/>
<evidence type="ECO:0000256" key="1">
    <source>
        <dbReference type="ARBA" id="ARBA00005199"/>
    </source>
</evidence>
<dbReference type="Proteomes" id="UP001595799">
    <property type="component" value="Unassembled WGS sequence"/>
</dbReference>
<keyword evidence="6" id="KW-1185">Reference proteome</keyword>